<evidence type="ECO:0000313" key="2">
    <source>
        <dbReference type="Proteomes" id="UP000054047"/>
    </source>
</evidence>
<dbReference type="Proteomes" id="UP000054047">
    <property type="component" value="Unassembled WGS sequence"/>
</dbReference>
<reference evidence="1 2" key="1">
    <citation type="submission" date="2013-12" db="EMBL/GenBank/DDBJ databases">
        <title>Draft genome of the parsitic nematode Ancylostoma duodenale.</title>
        <authorList>
            <person name="Mitreva M."/>
        </authorList>
    </citation>
    <scope>NUCLEOTIDE SEQUENCE [LARGE SCALE GENOMIC DNA]</scope>
    <source>
        <strain evidence="1 2">Zhejiang</strain>
    </source>
</reference>
<dbReference type="OrthoDB" id="7951431at2759"/>
<dbReference type="AlphaFoldDB" id="A0A0C2F6H3"/>
<keyword evidence="2" id="KW-1185">Reference proteome</keyword>
<name>A0A0C2F6H3_9BILA</name>
<dbReference type="EMBL" id="KN795137">
    <property type="protein sequence ID" value="KIH42589.1"/>
    <property type="molecule type" value="Genomic_DNA"/>
</dbReference>
<dbReference type="GO" id="GO:0003676">
    <property type="term" value="F:nucleic acid binding"/>
    <property type="evidence" value="ECO:0007669"/>
    <property type="project" value="InterPro"/>
</dbReference>
<gene>
    <name evidence="1" type="ORF">ANCDUO_27426</name>
</gene>
<evidence type="ECO:0008006" key="3">
    <source>
        <dbReference type="Google" id="ProtNLM"/>
    </source>
</evidence>
<protein>
    <recommendedName>
        <fullName evidence="3">HMG box domain-containing protein</fullName>
    </recommendedName>
</protein>
<evidence type="ECO:0000313" key="1">
    <source>
        <dbReference type="EMBL" id="KIH42589.1"/>
    </source>
</evidence>
<sequence length="66" mass="7446">MPANSTDLNAILEEEACAKRYGSVDALKSSLKKTWEEIPQETLRAAVEFYTRCFKAVIKSKGEHIE</sequence>
<dbReference type="InterPro" id="IPR036397">
    <property type="entry name" value="RNaseH_sf"/>
</dbReference>
<dbReference type="Gene3D" id="3.30.420.10">
    <property type="entry name" value="Ribonuclease H-like superfamily/Ribonuclease H"/>
    <property type="match status" value="1"/>
</dbReference>
<organism evidence="1 2">
    <name type="scientific">Ancylostoma duodenale</name>
    <dbReference type="NCBI Taxonomy" id="51022"/>
    <lineage>
        <taxon>Eukaryota</taxon>
        <taxon>Metazoa</taxon>
        <taxon>Ecdysozoa</taxon>
        <taxon>Nematoda</taxon>
        <taxon>Chromadorea</taxon>
        <taxon>Rhabditida</taxon>
        <taxon>Rhabditina</taxon>
        <taxon>Rhabditomorpha</taxon>
        <taxon>Strongyloidea</taxon>
        <taxon>Ancylostomatidae</taxon>
        <taxon>Ancylostomatinae</taxon>
        <taxon>Ancylostoma</taxon>
    </lineage>
</organism>
<proteinExistence type="predicted"/>
<accession>A0A0C2F6H3</accession>